<accession>A0A966L732</accession>
<proteinExistence type="predicted"/>
<dbReference type="EMBL" id="JAADAI010000535">
    <property type="protein sequence ID" value="NCS59675.1"/>
    <property type="molecule type" value="Genomic_DNA"/>
</dbReference>
<reference evidence="2" key="1">
    <citation type="journal article" date="2019" name="Mol. Ecol.">
        <title>Genome evolution and host-microbiome shifts correspond with intraspecific niche divergence within harmful algal bloom-forming Microcystis aeruginosa.</title>
        <authorList>
            <person name="Jackrel S.L."/>
            <person name="White J.D."/>
            <person name="Evans J.T."/>
            <person name="Buffin K."/>
            <person name="Hayden K."/>
            <person name="Sarnelle O."/>
            <person name="Denef V.J."/>
        </authorList>
    </citation>
    <scope>NUCLEOTIDE SEQUENCE</scope>
    <source>
        <strain evidence="2">G11-04</strain>
    </source>
</reference>
<evidence type="ECO:0000259" key="1">
    <source>
        <dbReference type="PROSITE" id="PS50041"/>
    </source>
</evidence>
<evidence type="ECO:0000313" key="3">
    <source>
        <dbReference type="Proteomes" id="UP000799330"/>
    </source>
</evidence>
<evidence type="ECO:0000313" key="2">
    <source>
        <dbReference type="EMBL" id="NCS59675.1"/>
    </source>
</evidence>
<dbReference type="InterPro" id="IPR016186">
    <property type="entry name" value="C-type_lectin-like/link_sf"/>
</dbReference>
<dbReference type="SUPFAM" id="SSF56436">
    <property type="entry name" value="C-type lectin-like"/>
    <property type="match status" value="1"/>
</dbReference>
<dbReference type="Gene3D" id="2.60.120.380">
    <property type="match status" value="5"/>
</dbReference>
<comment type="caution">
    <text evidence="2">The sequence shown here is derived from an EMBL/GenBank/DDBJ whole genome shotgun (WGS) entry which is preliminary data.</text>
</comment>
<dbReference type="Pfam" id="PF00059">
    <property type="entry name" value="Lectin_C"/>
    <property type="match status" value="1"/>
</dbReference>
<dbReference type="AlphaFoldDB" id="A0A966L732"/>
<sequence>SGDYWLVMQGNGAESWTGGNNDYKLRIVTPQLNTAPMTLDTIISGSISETGEQDTYTFTGNIGQTLYFDVLNQGGYYTTKADLYSPSGRNVLSRWFYDQDSEPITLTEAGNYRLVIDGNSENTDSYSFSLLDVGLATSINLDTDINGQLNPGRETQFYKFTGNAGQRLYFDSLSSSPSTNWTLYNLSNQALVNQGFSDFEYTISNSDTYLIAVRGYSNTPIDYKFRIITPDTPTNTLTLGTPISSTISEKGESDTYTFTVNIGQKLYFDVLNRGGYYTTKADLYSPSGSNVLSRWFYDQDSDPITLTEAGNYRLVIDGNGENTDSYNFALLNLSVATDITNSMGTGGIINSVNNHAYLLTNSATWTDASSQAQAKGGYLVTVNNATENKFLVDTFGGSEYLWIGLNDATVEGNFQWVNGEPVTYTNWYSGQPSNSGNIEDYAHLNFSNPGRWNDFANSPSQLGSSWPLQIRGIIEINNSSGVIPATEISGTLEVGQPTKVYQIAGKAGQTLRFTPSLAPANTNWILYNSANQIVMNLGANLAQNVTLSSTGTYFLAIRGFNNSPVDYRFKIHELNSGNSTASNDTPLTFGAIVNGTINTAGQVHNYSFTGSVGQQLFYDALGSGFSYLRLYDPTGRELFRHDSRYDRGTNDGLVLGMNGTYRVTLSEGTGNYKFRLLDKANATVVNLDTDITGTFDNGGIESDSYRF</sequence>
<dbReference type="Gene3D" id="3.10.100.10">
    <property type="entry name" value="Mannose-Binding Protein A, subunit A"/>
    <property type="match status" value="1"/>
</dbReference>
<dbReference type="Proteomes" id="UP000799330">
    <property type="component" value="Unassembled WGS sequence"/>
</dbReference>
<dbReference type="PROSITE" id="PS50041">
    <property type="entry name" value="C_TYPE_LECTIN_2"/>
    <property type="match status" value="1"/>
</dbReference>
<dbReference type="InterPro" id="IPR034007">
    <property type="entry name" value="CTLD_bac"/>
</dbReference>
<dbReference type="SMART" id="SM00034">
    <property type="entry name" value="CLECT"/>
    <property type="match status" value="1"/>
</dbReference>
<organism evidence="2 3">
    <name type="scientific">Microcystis aeruginosa G11-04</name>
    <dbReference type="NCBI Taxonomy" id="2685956"/>
    <lineage>
        <taxon>Bacteria</taxon>
        <taxon>Bacillati</taxon>
        <taxon>Cyanobacteriota</taxon>
        <taxon>Cyanophyceae</taxon>
        <taxon>Oscillatoriophycideae</taxon>
        <taxon>Chroococcales</taxon>
        <taxon>Microcystaceae</taxon>
        <taxon>Microcystis</taxon>
    </lineage>
</organism>
<feature type="domain" description="C-type lectin" evidence="1">
    <location>
        <begin position="352"/>
        <end position="454"/>
    </location>
</feature>
<dbReference type="CDD" id="cd03603">
    <property type="entry name" value="CLECT_VCBS"/>
    <property type="match status" value="1"/>
</dbReference>
<dbReference type="InterPro" id="IPR001304">
    <property type="entry name" value="C-type_lectin-like"/>
</dbReference>
<dbReference type="InterPro" id="IPR050111">
    <property type="entry name" value="C-type_lectin/snaclec_domain"/>
</dbReference>
<protein>
    <recommendedName>
        <fullName evidence="1">C-type lectin domain-containing protein</fullName>
    </recommendedName>
</protein>
<feature type="non-terminal residue" evidence="2">
    <location>
        <position position="1"/>
    </location>
</feature>
<name>A0A966L732_MICAE</name>
<dbReference type="InterPro" id="IPR016187">
    <property type="entry name" value="CTDL_fold"/>
</dbReference>
<feature type="non-terminal residue" evidence="2">
    <location>
        <position position="707"/>
    </location>
</feature>
<gene>
    <name evidence="2" type="ORF">GPJ16_23855</name>
</gene>
<dbReference type="PANTHER" id="PTHR22803">
    <property type="entry name" value="MANNOSE, PHOSPHOLIPASE, LECTIN RECEPTOR RELATED"/>
    <property type="match status" value="1"/>
</dbReference>